<dbReference type="FunCoup" id="A0A6P7GUY3">
    <property type="interactions" value="3"/>
</dbReference>
<evidence type="ECO:0000256" key="3">
    <source>
        <dbReference type="SAM" id="SignalP"/>
    </source>
</evidence>
<comment type="similarity">
    <text evidence="1">Belongs to the peptidase C1 family.</text>
</comment>
<dbReference type="InterPro" id="IPR013128">
    <property type="entry name" value="Peptidase_C1A"/>
</dbReference>
<evidence type="ECO:0000313" key="5">
    <source>
        <dbReference type="RefSeq" id="XP_028147670.1"/>
    </source>
</evidence>
<dbReference type="PROSITE" id="PS00639">
    <property type="entry name" value="THIOL_PROTEASE_HIS"/>
    <property type="match status" value="1"/>
</dbReference>
<dbReference type="SUPFAM" id="SSF54001">
    <property type="entry name" value="Cysteine proteinases"/>
    <property type="match status" value="1"/>
</dbReference>
<organism evidence="5">
    <name type="scientific">Diabrotica virgifera virgifera</name>
    <name type="common">western corn rootworm</name>
    <dbReference type="NCBI Taxonomy" id="50390"/>
    <lineage>
        <taxon>Eukaryota</taxon>
        <taxon>Metazoa</taxon>
        <taxon>Ecdysozoa</taxon>
        <taxon>Arthropoda</taxon>
        <taxon>Hexapoda</taxon>
        <taxon>Insecta</taxon>
        <taxon>Pterygota</taxon>
        <taxon>Neoptera</taxon>
        <taxon>Endopterygota</taxon>
        <taxon>Coleoptera</taxon>
        <taxon>Polyphaga</taxon>
        <taxon>Cucujiformia</taxon>
        <taxon>Chrysomeloidea</taxon>
        <taxon>Chrysomelidae</taxon>
        <taxon>Galerucinae</taxon>
        <taxon>Diabroticina</taxon>
        <taxon>Diabroticites</taxon>
        <taxon>Diabrotica</taxon>
    </lineage>
</organism>
<feature type="chain" id="PRO_5028086186" evidence="3">
    <location>
        <begin position="22"/>
        <end position="457"/>
    </location>
</feature>
<dbReference type="InterPro" id="IPR001212">
    <property type="entry name" value="Somatomedin_B_dom"/>
</dbReference>
<dbReference type="PRINTS" id="PR00705">
    <property type="entry name" value="PAPAIN"/>
</dbReference>
<feature type="domain" description="SMB" evidence="4">
    <location>
        <begin position="37"/>
        <end position="83"/>
    </location>
</feature>
<dbReference type="CDD" id="cd02620">
    <property type="entry name" value="Peptidase_C1A_CathepsinB"/>
    <property type="match status" value="1"/>
</dbReference>
<proteinExistence type="inferred from homology"/>
<keyword evidence="2" id="KW-1015">Disulfide bond</keyword>
<accession>A0A6P7GUY3</accession>
<dbReference type="Gene3D" id="3.90.70.10">
    <property type="entry name" value="Cysteine proteinases"/>
    <property type="match status" value="1"/>
</dbReference>
<evidence type="ECO:0000256" key="2">
    <source>
        <dbReference type="ARBA" id="ARBA00023157"/>
    </source>
</evidence>
<dbReference type="AlphaFoldDB" id="A0A6P7GUY3"/>
<keyword evidence="3" id="KW-0732">Signal</keyword>
<dbReference type="PROSITE" id="PS50958">
    <property type="entry name" value="SMB_2"/>
    <property type="match status" value="1"/>
</dbReference>
<dbReference type="SMART" id="SM00645">
    <property type="entry name" value="Pept_C1"/>
    <property type="match status" value="1"/>
</dbReference>
<gene>
    <name evidence="5" type="primary">LOC114341085</name>
</gene>
<evidence type="ECO:0000259" key="4">
    <source>
        <dbReference type="PROSITE" id="PS50958"/>
    </source>
</evidence>
<protein>
    <submittedName>
        <fullName evidence="5">Tubulointerstitial nephritis antigen-like</fullName>
    </submittedName>
</protein>
<dbReference type="Pfam" id="PF00112">
    <property type="entry name" value="Peptidase_C1"/>
    <property type="match status" value="1"/>
</dbReference>
<name>A0A6P7GUY3_DIAVI</name>
<dbReference type="GO" id="GO:0008234">
    <property type="term" value="F:cysteine-type peptidase activity"/>
    <property type="evidence" value="ECO:0007669"/>
    <property type="project" value="InterPro"/>
</dbReference>
<dbReference type="PANTHER" id="PTHR12411">
    <property type="entry name" value="CYSTEINE PROTEASE FAMILY C1-RELATED"/>
    <property type="match status" value="1"/>
</dbReference>
<dbReference type="InterPro" id="IPR000668">
    <property type="entry name" value="Peptidase_C1A_C"/>
</dbReference>
<sequence>MIRHYILGCVLASSLILLVNSFRGDDFADLPGPYCENIGCCNNRLDSCSVPILGTLCYCDEFCNSSRVDDCCPDYWSHCRGITIPTTERTRPTPPQPPENITGCQWGDRTLFLNQKVKDNCNECTCARQSELLCERNVCLVDQNIIETVNRNPDEFGWTAQNYSEFWGRTLDDGVQFRLGTLPPQRFVMTMNPVKRIYDPNSLPRDFDSNSVWRGLITGIQDQGWCGSSWAISTAAVASDRYGIVSKGKEAVTLSAQNLVSCDTQGQQSCTGGHLDRAWSFTKAYGLVDEDCFPYVARNERCTIKRRGTLEAAGCRQQRFAERRGRYTVGPAYRLGNETDIMYEITRSGPVQATMKVYHDLFTYSGGIYKHSDLAVNHKQGYHSVRIVGWGEEYNYRGVQKYWKVANSWGANWGEDGYFRIVRGTNECEIESFVIASWPHVSRKILLSNELGTNSVY</sequence>
<dbReference type="RefSeq" id="XP_028147670.1">
    <property type="nucleotide sequence ID" value="XM_028291869.1"/>
</dbReference>
<reference evidence="5" key="1">
    <citation type="submission" date="2025-08" db="UniProtKB">
        <authorList>
            <consortium name="RefSeq"/>
        </authorList>
    </citation>
    <scope>IDENTIFICATION</scope>
    <source>
        <tissue evidence="5">Whole insect</tissue>
    </source>
</reference>
<feature type="signal peptide" evidence="3">
    <location>
        <begin position="1"/>
        <end position="21"/>
    </location>
</feature>
<dbReference type="GO" id="GO:0006508">
    <property type="term" value="P:proteolysis"/>
    <property type="evidence" value="ECO:0007669"/>
    <property type="project" value="InterPro"/>
</dbReference>
<dbReference type="InParanoid" id="A0A6P7GUY3"/>
<evidence type="ECO:0000256" key="1">
    <source>
        <dbReference type="ARBA" id="ARBA00008455"/>
    </source>
</evidence>
<dbReference type="InterPro" id="IPR038765">
    <property type="entry name" value="Papain-like_cys_pep_sf"/>
</dbReference>
<dbReference type="InterPro" id="IPR025660">
    <property type="entry name" value="Pept_his_AS"/>
</dbReference>